<accession>A0AAE3QIH7</accession>
<dbReference type="InterPro" id="IPR009679">
    <property type="entry name" value="Phage_186_CII-like"/>
</dbReference>
<dbReference type="EMBL" id="JALDYZ010000016">
    <property type="protein sequence ID" value="MDI7924570.1"/>
    <property type="molecule type" value="Genomic_DNA"/>
</dbReference>
<proteinExistence type="predicted"/>
<dbReference type="Pfam" id="PF06892">
    <property type="entry name" value="Phage_CP76"/>
    <property type="match status" value="1"/>
</dbReference>
<name>A0AAE3QIH7_9HYPH</name>
<comment type="caution">
    <text evidence="1">The sequence shown here is derived from an EMBL/GenBank/DDBJ whole genome shotgun (WGS) entry which is preliminary data.</text>
</comment>
<dbReference type="RefSeq" id="WP_311794634.1">
    <property type="nucleotide sequence ID" value="NZ_JALDYZ010000016.1"/>
</dbReference>
<gene>
    <name evidence="1" type="ORF">MRS75_21130</name>
</gene>
<dbReference type="AlphaFoldDB" id="A0AAE3QIH7"/>
<dbReference type="Proteomes" id="UP001161580">
    <property type="component" value="Unassembled WGS sequence"/>
</dbReference>
<sequence length="165" mass="18160">MRPIRNILEEEILRLIGATEASLKRGGGLSTFASLTRVTVATLSKYANPNADDEEDDDKPRRYVIPVDIAVEADRRAGGKPIIIGEAADLLGYELIPKSMARPKARKVTEGDALDLLAEVMDVVKAIRDAKTDGRIDAGERKAIEREIREAQRELDELLINLPEG</sequence>
<evidence type="ECO:0000313" key="2">
    <source>
        <dbReference type="Proteomes" id="UP001161580"/>
    </source>
</evidence>
<protein>
    <submittedName>
        <fullName evidence="1">Uncharacterized protein</fullName>
    </submittedName>
</protein>
<evidence type="ECO:0000313" key="1">
    <source>
        <dbReference type="EMBL" id="MDI7924570.1"/>
    </source>
</evidence>
<organism evidence="1 2">
    <name type="scientific">Ferirhizobium litorale</name>
    <dbReference type="NCBI Taxonomy" id="2927786"/>
    <lineage>
        <taxon>Bacteria</taxon>
        <taxon>Pseudomonadati</taxon>
        <taxon>Pseudomonadota</taxon>
        <taxon>Alphaproteobacteria</taxon>
        <taxon>Hyphomicrobiales</taxon>
        <taxon>Rhizobiaceae</taxon>
        <taxon>Ferirhizobium</taxon>
    </lineage>
</organism>
<keyword evidence="2" id="KW-1185">Reference proteome</keyword>
<dbReference type="GO" id="GO:0003677">
    <property type="term" value="F:DNA binding"/>
    <property type="evidence" value="ECO:0007669"/>
    <property type="project" value="InterPro"/>
</dbReference>
<reference evidence="1" key="1">
    <citation type="submission" date="2022-03" db="EMBL/GenBank/DDBJ databases">
        <title>Fererhizobium litorale gen. nov., sp. nov., isolated from sandy sediments of the Sea of Japan seashore.</title>
        <authorList>
            <person name="Romanenko L."/>
            <person name="Kurilenko V."/>
            <person name="Otstavnykh N."/>
            <person name="Svetashev V."/>
            <person name="Tekutyeva L."/>
            <person name="Isaeva M."/>
            <person name="Mikhailov V."/>
        </authorList>
    </citation>
    <scope>NUCLEOTIDE SEQUENCE</scope>
    <source>
        <strain evidence="1">KMM 9576</strain>
    </source>
</reference>